<gene>
    <name evidence="2" type="primary">RE1_3139</name>
    <name evidence="2" type="ORF">CK203_001883</name>
</gene>
<evidence type="ECO:0000313" key="3">
    <source>
        <dbReference type="Proteomes" id="UP000288805"/>
    </source>
</evidence>
<sequence length="367" mass="41670">MTSVRCFLAVAVAKRWELHQMDVNNAFLHGDLEEEVYMKLPEGFKATRKNKVCKLQKSLYGLKQASRQWFAKLTTALKEYGFQQSLADYSLFTYRRGNIVMNLLKIGIKNLGQLKYILGIEVARGKDGLFLSQRKYALNIIKECGLLGARPVEFPMEENHKLALANGRLLNDPGMYRRLVGRLIYLTVTRPDLTTRSRNSLKADNDLQLYCYSDSDWASCPLTRRSISGCCVKLGTSPISWRCKKQGTISRSSAEAEYRSMAMAASELTWLKSLLASLGVLHDKPMKLYCDNKAALHIAANPVFHERTKHIEIDCHFVREKVQSGEIMTTYLPSKLQVADMFTKALGRQQFLFLSSKLGIRDLHAPT</sequence>
<proteinExistence type="predicted"/>
<feature type="domain" description="Reverse transcriptase Ty1/copia-type" evidence="1">
    <location>
        <begin position="2"/>
        <end position="98"/>
    </location>
</feature>
<dbReference type="Proteomes" id="UP000288805">
    <property type="component" value="Unassembled WGS sequence"/>
</dbReference>
<accession>A0A438KJS5</accession>
<dbReference type="PANTHER" id="PTHR11439">
    <property type="entry name" value="GAG-POL-RELATED RETROTRANSPOSON"/>
    <property type="match status" value="1"/>
</dbReference>
<dbReference type="PANTHER" id="PTHR11439:SF470">
    <property type="entry name" value="CYSTEINE-RICH RLK (RECEPTOR-LIKE PROTEIN KINASE) 8"/>
    <property type="match status" value="1"/>
</dbReference>
<protein>
    <submittedName>
        <fullName evidence="2">Retrovirus-related Pol polyprotein from transposon RE1</fullName>
    </submittedName>
</protein>
<dbReference type="AlphaFoldDB" id="A0A438KJS5"/>
<organism evidence="2 3">
    <name type="scientific">Vitis vinifera</name>
    <name type="common">Grape</name>
    <dbReference type="NCBI Taxonomy" id="29760"/>
    <lineage>
        <taxon>Eukaryota</taxon>
        <taxon>Viridiplantae</taxon>
        <taxon>Streptophyta</taxon>
        <taxon>Embryophyta</taxon>
        <taxon>Tracheophyta</taxon>
        <taxon>Spermatophyta</taxon>
        <taxon>Magnoliopsida</taxon>
        <taxon>eudicotyledons</taxon>
        <taxon>Gunneridae</taxon>
        <taxon>Pentapetalae</taxon>
        <taxon>rosids</taxon>
        <taxon>Vitales</taxon>
        <taxon>Vitaceae</taxon>
        <taxon>Viteae</taxon>
        <taxon>Vitis</taxon>
    </lineage>
</organism>
<reference evidence="2 3" key="1">
    <citation type="journal article" date="2018" name="PLoS Genet.">
        <title>Population sequencing reveals clonal diversity and ancestral inbreeding in the grapevine cultivar Chardonnay.</title>
        <authorList>
            <person name="Roach M.J."/>
            <person name="Johnson D.L."/>
            <person name="Bohlmann J."/>
            <person name="van Vuuren H.J."/>
            <person name="Jones S.J."/>
            <person name="Pretorius I.S."/>
            <person name="Schmidt S.A."/>
            <person name="Borneman A.R."/>
        </authorList>
    </citation>
    <scope>NUCLEOTIDE SEQUENCE [LARGE SCALE GENOMIC DNA]</scope>
    <source>
        <strain evidence="3">cv. Chardonnay</strain>
        <tissue evidence="2">Leaf</tissue>
    </source>
</reference>
<evidence type="ECO:0000313" key="2">
    <source>
        <dbReference type="EMBL" id="RVX21456.1"/>
    </source>
</evidence>
<dbReference type="SUPFAM" id="SSF56672">
    <property type="entry name" value="DNA/RNA polymerases"/>
    <property type="match status" value="1"/>
</dbReference>
<dbReference type="CDD" id="cd09272">
    <property type="entry name" value="RNase_HI_RT_Ty1"/>
    <property type="match status" value="1"/>
</dbReference>
<dbReference type="EMBL" id="QGNW01000005">
    <property type="protein sequence ID" value="RVX21456.1"/>
    <property type="molecule type" value="Genomic_DNA"/>
</dbReference>
<name>A0A438KJS5_VITVI</name>
<evidence type="ECO:0000259" key="1">
    <source>
        <dbReference type="Pfam" id="PF07727"/>
    </source>
</evidence>
<dbReference type="Pfam" id="PF07727">
    <property type="entry name" value="RVT_2"/>
    <property type="match status" value="1"/>
</dbReference>
<dbReference type="InterPro" id="IPR013103">
    <property type="entry name" value="RVT_2"/>
</dbReference>
<dbReference type="InterPro" id="IPR043502">
    <property type="entry name" value="DNA/RNA_pol_sf"/>
</dbReference>
<comment type="caution">
    <text evidence="2">The sequence shown here is derived from an EMBL/GenBank/DDBJ whole genome shotgun (WGS) entry which is preliminary data.</text>
</comment>